<dbReference type="InterPro" id="IPR043993">
    <property type="entry name" value="T4SS_pilin"/>
</dbReference>
<evidence type="ECO:0000256" key="1">
    <source>
        <dbReference type="SAM" id="Phobius"/>
    </source>
</evidence>
<sequence length="651" mass="71893">MKKISKNYFIFTFAVIISLFFCFGIVKMGFALDFINQYPVPSSRIKLTTISKADAPISTIPISLLASTPFSNTGACFCNIQYSETSEKQLFPPISNNQNECKKTVVFSEAGTFLNNCQSAGSKGCACNTSLNITATAKYSGSGESTYCADNYNENYLQNCGLDSTGWCICKNSAGTDIRLADYDREPNKCSEANINSVVRKNAASNCEWVGLDITKITPTQTFMENITEGSFNEIQAILNKPQLQIKIPGLSFSGEGIKAVEDEFGSKYFIVPFLGEYISAVYKFAVAAGSVVAVVMIIIAGFQWTASGGGQEGIASAKKRIVASVIGLILLVGSYTLLYTINPNLVEFNGLKVRYIEGRTFEDATDGAEILGAIGLLPEVVPTGPIPNVTINKQLVEEVIRSVGWNEQSTENSVTKERIPFYLVVRLANENVGLLGLFLSVGRWGIKNPPADLIDPAGKNWNGVGKGMGKHLMDIDSGGLGIAHFCNVKDLTNLYKIYGKPVIPESWISKDYHWMQCRGGKKYSNWAGNSYCTKYAGNSKEETDEQAWLNWEAWATSVLQKPSAHIFLIDGWYKNYWAKSLSYTNNDIEKALINVRINNSRPTFAENVGNQDPETQMDLYAKEFNEEDRKGVMRRPYAVYIYLKSKGMIE</sequence>
<evidence type="ECO:0000313" key="3">
    <source>
        <dbReference type="Proteomes" id="UP000230843"/>
    </source>
</evidence>
<name>A0A2M7Z6E4_9BACT</name>
<protein>
    <submittedName>
        <fullName evidence="2">Uncharacterized protein</fullName>
    </submittedName>
</protein>
<dbReference type="AlphaFoldDB" id="A0A2M7Z6E4"/>
<feature type="transmembrane region" description="Helical" evidence="1">
    <location>
        <begin position="281"/>
        <end position="301"/>
    </location>
</feature>
<keyword evidence="1" id="KW-0812">Transmembrane</keyword>
<feature type="transmembrane region" description="Helical" evidence="1">
    <location>
        <begin position="322"/>
        <end position="342"/>
    </location>
</feature>
<dbReference type="Pfam" id="PF18895">
    <property type="entry name" value="T4SS_pilin"/>
    <property type="match status" value="1"/>
</dbReference>
<dbReference type="Proteomes" id="UP000230843">
    <property type="component" value="Unassembled WGS sequence"/>
</dbReference>
<organism evidence="2 3">
    <name type="scientific">Candidatus Magasanikbacteria bacterium CG_4_9_14_3_um_filter_32_9</name>
    <dbReference type="NCBI Taxonomy" id="1974644"/>
    <lineage>
        <taxon>Bacteria</taxon>
        <taxon>Candidatus Magasanikiibacteriota</taxon>
    </lineage>
</organism>
<accession>A0A2M7Z6E4</accession>
<proteinExistence type="predicted"/>
<gene>
    <name evidence="2" type="ORF">CO137_02905</name>
</gene>
<comment type="caution">
    <text evidence="2">The sequence shown here is derived from an EMBL/GenBank/DDBJ whole genome shotgun (WGS) entry which is preliminary data.</text>
</comment>
<dbReference type="EMBL" id="PFVJ01000061">
    <property type="protein sequence ID" value="PJA89689.1"/>
    <property type="molecule type" value="Genomic_DNA"/>
</dbReference>
<reference evidence="3" key="1">
    <citation type="submission" date="2017-09" db="EMBL/GenBank/DDBJ databases">
        <title>Depth-based differentiation of microbial function through sediment-hosted aquifers and enrichment of novel symbionts in the deep terrestrial subsurface.</title>
        <authorList>
            <person name="Probst A.J."/>
            <person name="Ladd B."/>
            <person name="Jarett J.K."/>
            <person name="Geller-Mcgrath D.E."/>
            <person name="Sieber C.M.K."/>
            <person name="Emerson J.B."/>
            <person name="Anantharaman K."/>
            <person name="Thomas B.C."/>
            <person name="Malmstrom R."/>
            <person name="Stieglmeier M."/>
            <person name="Klingl A."/>
            <person name="Woyke T."/>
            <person name="Ryan C.M."/>
            <person name="Banfield J.F."/>
        </authorList>
    </citation>
    <scope>NUCLEOTIDE SEQUENCE [LARGE SCALE GENOMIC DNA]</scope>
</reference>
<evidence type="ECO:0000313" key="2">
    <source>
        <dbReference type="EMBL" id="PJA89689.1"/>
    </source>
</evidence>
<keyword evidence="1" id="KW-1133">Transmembrane helix</keyword>
<keyword evidence="1" id="KW-0472">Membrane</keyword>